<gene>
    <name evidence="1" type="ORF">JI749_15430</name>
</gene>
<evidence type="ECO:0000313" key="1">
    <source>
        <dbReference type="EMBL" id="QQR35720.1"/>
    </source>
</evidence>
<proteinExistence type="predicted"/>
<name>A0ABX7BUT5_9HYPH</name>
<keyword evidence="2" id="KW-1185">Reference proteome</keyword>
<accession>A0ABX7BUT5</accession>
<sequence>MIAIAKPVSALFHLTRWVMPRLVNVERQRRQTTVDLIHSSPHLLRDIGATADHFDGHR</sequence>
<dbReference type="EMBL" id="CP068047">
    <property type="protein sequence ID" value="QQR35720.1"/>
    <property type="molecule type" value="Genomic_DNA"/>
</dbReference>
<evidence type="ECO:0008006" key="3">
    <source>
        <dbReference type="Google" id="ProtNLM"/>
    </source>
</evidence>
<dbReference type="RefSeq" id="WP_201655900.1">
    <property type="nucleotide sequence ID" value="NZ_CP068047.1"/>
</dbReference>
<evidence type="ECO:0000313" key="2">
    <source>
        <dbReference type="Proteomes" id="UP000595460"/>
    </source>
</evidence>
<organism evidence="1 2">
    <name type="scientific">Devosia oryziradicis</name>
    <dbReference type="NCBI Taxonomy" id="2801335"/>
    <lineage>
        <taxon>Bacteria</taxon>
        <taxon>Pseudomonadati</taxon>
        <taxon>Pseudomonadota</taxon>
        <taxon>Alphaproteobacteria</taxon>
        <taxon>Hyphomicrobiales</taxon>
        <taxon>Devosiaceae</taxon>
        <taxon>Devosia</taxon>
    </lineage>
</organism>
<protein>
    <recommendedName>
        <fullName evidence="3">DUF1127 domain-containing protein</fullName>
    </recommendedName>
</protein>
<reference evidence="1 2" key="1">
    <citation type="submission" date="2021-01" db="EMBL/GenBank/DDBJ databases">
        <title>Genome seq and assembly of Devosia sp. G19.</title>
        <authorList>
            <person name="Chhetri G."/>
        </authorList>
    </citation>
    <scope>NUCLEOTIDE SEQUENCE [LARGE SCALE GENOMIC DNA]</scope>
    <source>
        <strain evidence="1 2">G19</strain>
    </source>
</reference>
<dbReference type="Proteomes" id="UP000595460">
    <property type="component" value="Chromosome"/>
</dbReference>